<dbReference type="AlphaFoldDB" id="A0A7C8I8C4"/>
<sequence>MAFYGSSAGAPPITDGPECIVQDFSMMVIDEGPAEQEAIESLSEDGEIEDHTENGMVESHIEDGMIDHQHQLGSMKGQGAFGRVKPTGYAAPPMPAMRPDGAFSGVTISSGAFGSGAFGSVVRPMQPTSSPSSSVRGTGGVYGSKWAPGGPADMGPPSRNYSPSRSGSSGGAEWLADDALATRPRQRPFPNNRYRDYNHRRPIRSYSDLDAPRNHRYTSGNQPDVLNYEDPPVRRSRSPELEQPANELVDRGHAAGRAARARMDEIEREIKADQLRAERAFRAEARYRADKFRPQYRVVNHGELTPPETEEDRVQLQRQQEAQRKRQNELFLYWIPERIDEFFLRKADLNLSFQDKEVITAEIQHHRLESEIAAREGRLYRAPWQAAPENFDDRDLFGIGLGKEHVPKKDIDEEGSGSMLGADTIMNLLD</sequence>
<feature type="compositionally biased region" description="Low complexity" evidence="1">
    <location>
        <begin position="155"/>
        <end position="167"/>
    </location>
</feature>
<feature type="region of interest" description="Disordered" evidence="1">
    <location>
        <begin position="124"/>
        <end position="244"/>
    </location>
</feature>
<dbReference type="EMBL" id="JAADJZ010000015">
    <property type="protein sequence ID" value="KAF2869873.1"/>
    <property type="molecule type" value="Genomic_DNA"/>
</dbReference>
<organism evidence="2 3">
    <name type="scientific">Massariosphaeria phaeospora</name>
    <dbReference type="NCBI Taxonomy" id="100035"/>
    <lineage>
        <taxon>Eukaryota</taxon>
        <taxon>Fungi</taxon>
        <taxon>Dikarya</taxon>
        <taxon>Ascomycota</taxon>
        <taxon>Pezizomycotina</taxon>
        <taxon>Dothideomycetes</taxon>
        <taxon>Pleosporomycetidae</taxon>
        <taxon>Pleosporales</taxon>
        <taxon>Pleosporales incertae sedis</taxon>
        <taxon>Massariosphaeria</taxon>
    </lineage>
</organism>
<evidence type="ECO:0000256" key="1">
    <source>
        <dbReference type="SAM" id="MobiDB-lite"/>
    </source>
</evidence>
<gene>
    <name evidence="2" type="ORF">BDV95DRAFT_640464</name>
</gene>
<keyword evidence="3" id="KW-1185">Reference proteome</keyword>
<evidence type="ECO:0000313" key="3">
    <source>
        <dbReference type="Proteomes" id="UP000481861"/>
    </source>
</evidence>
<reference evidence="2 3" key="1">
    <citation type="submission" date="2020-01" db="EMBL/GenBank/DDBJ databases">
        <authorList>
            <consortium name="DOE Joint Genome Institute"/>
            <person name="Haridas S."/>
            <person name="Albert R."/>
            <person name="Binder M."/>
            <person name="Bloem J."/>
            <person name="Labutti K."/>
            <person name="Salamov A."/>
            <person name="Andreopoulos B."/>
            <person name="Baker S.E."/>
            <person name="Barry K."/>
            <person name="Bills G."/>
            <person name="Bluhm B.H."/>
            <person name="Cannon C."/>
            <person name="Castanera R."/>
            <person name="Culley D.E."/>
            <person name="Daum C."/>
            <person name="Ezra D."/>
            <person name="Gonzalez J.B."/>
            <person name="Henrissat B."/>
            <person name="Kuo A."/>
            <person name="Liang C."/>
            <person name="Lipzen A."/>
            <person name="Lutzoni F."/>
            <person name="Magnuson J."/>
            <person name="Mondo S."/>
            <person name="Nolan M."/>
            <person name="Ohm R."/>
            <person name="Pangilinan J."/>
            <person name="Park H.-J.H."/>
            <person name="Ramirez L."/>
            <person name="Alfaro M."/>
            <person name="Sun H."/>
            <person name="Tritt A."/>
            <person name="Yoshinaga Y."/>
            <person name="Zwiers L.-H.L."/>
            <person name="Turgeon B.G."/>
            <person name="Goodwin S.B."/>
            <person name="Spatafora J.W."/>
            <person name="Crous P.W."/>
            <person name="Grigoriev I.V."/>
        </authorList>
    </citation>
    <scope>NUCLEOTIDE SEQUENCE [LARGE SCALE GENOMIC DNA]</scope>
    <source>
        <strain evidence="2 3">CBS 611.86</strain>
    </source>
</reference>
<feature type="compositionally biased region" description="Polar residues" evidence="1">
    <location>
        <begin position="126"/>
        <end position="136"/>
    </location>
</feature>
<accession>A0A7C8I8C4</accession>
<comment type="caution">
    <text evidence="2">The sequence shown here is derived from an EMBL/GenBank/DDBJ whole genome shotgun (WGS) entry which is preliminary data.</text>
</comment>
<dbReference type="Proteomes" id="UP000481861">
    <property type="component" value="Unassembled WGS sequence"/>
</dbReference>
<name>A0A7C8I8C4_9PLEO</name>
<proteinExistence type="predicted"/>
<evidence type="ECO:0000313" key="2">
    <source>
        <dbReference type="EMBL" id="KAF2869873.1"/>
    </source>
</evidence>
<feature type="compositionally biased region" description="Basic and acidic residues" evidence="1">
    <location>
        <begin position="231"/>
        <end position="240"/>
    </location>
</feature>
<protein>
    <submittedName>
        <fullName evidence="2">Uncharacterized protein</fullName>
    </submittedName>
</protein>